<evidence type="ECO:0000256" key="9">
    <source>
        <dbReference type="ARBA" id="ARBA00023136"/>
    </source>
</evidence>
<keyword evidence="9 10" id="KW-0472">Membrane</keyword>
<comment type="pathway">
    <text evidence="3 10">Protein modification; protein glycosylation.</text>
</comment>
<evidence type="ECO:0000256" key="3">
    <source>
        <dbReference type="ARBA" id="ARBA00004922"/>
    </source>
</evidence>
<feature type="transmembrane region" description="Helical" evidence="10">
    <location>
        <begin position="638"/>
        <end position="657"/>
    </location>
</feature>
<feature type="domain" description="Ribophorin II second" evidence="13">
    <location>
        <begin position="316"/>
        <end position="410"/>
    </location>
</feature>
<accession>D3BAP4</accession>
<dbReference type="GO" id="GO:0016740">
    <property type="term" value="F:transferase activity"/>
    <property type="evidence" value="ECO:0007669"/>
    <property type="project" value="UniProtKB-KW"/>
</dbReference>
<dbReference type="InterPro" id="IPR056790">
    <property type="entry name" value="Ribophorin_II_C"/>
</dbReference>
<evidence type="ECO:0000259" key="13">
    <source>
        <dbReference type="Pfam" id="PF23861"/>
    </source>
</evidence>
<dbReference type="InParanoid" id="D3BAP4"/>
<evidence type="ECO:0000256" key="5">
    <source>
        <dbReference type="ARBA" id="ARBA00022692"/>
    </source>
</evidence>
<dbReference type="UniPathway" id="UPA00378"/>
<proteinExistence type="inferred from homology"/>
<comment type="function">
    <text evidence="1 10">Subunit of the oligosaccharyl transferase (OST) complex that catalyzes the initial transfer of a defined glycan (Glc(3)Man(9)GlcNAc(2) in eukaryotes) from the lipid carrier dolichol-pyrophosphate to an asparagine residue within an Asn-X-Ser/Thr consensus motif in nascent polypeptide chains, the first step in protein N-glycosylation. N-glycosylation occurs cotranslationally and the complex associates with the Sec61 complex at the channel-forming translocon complex that mediates protein translocation across the endoplasmic reticulum (ER). All subunits are required for a maximal enzyme activity.</text>
</comment>
<keyword evidence="6 10" id="KW-0732">Signal</keyword>
<dbReference type="AlphaFoldDB" id="D3BAP4"/>
<feature type="transmembrane region" description="Helical" evidence="10">
    <location>
        <begin position="578"/>
        <end position="597"/>
    </location>
</feature>
<comment type="similarity">
    <text evidence="4 10">Belongs to the SWP1 family.</text>
</comment>
<reference evidence="15 16" key="1">
    <citation type="journal article" date="2011" name="Genome Res.">
        <title>Phylogeny-wide analysis of social amoeba genomes highlights ancient origins for complex intercellular communication.</title>
        <authorList>
            <person name="Heidel A.J."/>
            <person name="Lawal H.M."/>
            <person name="Felder M."/>
            <person name="Schilde C."/>
            <person name="Helps N.R."/>
            <person name="Tunggal B."/>
            <person name="Rivero F."/>
            <person name="John U."/>
            <person name="Schleicher M."/>
            <person name="Eichinger L."/>
            <person name="Platzer M."/>
            <person name="Noegel A.A."/>
            <person name="Schaap P."/>
            <person name="Gloeckner G."/>
        </authorList>
    </citation>
    <scope>NUCLEOTIDE SEQUENCE [LARGE SCALE GENOMIC DNA]</scope>
    <source>
        <strain evidence="16">ATCC 26659 / Pp 5 / PN500</strain>
    </source>
</reference>
<dbReference type="InterPro" id="IPR055373">
    <property type="entry name" value="Ribophorin_II_N"/>
</dbReference>
<organism evidence="15 16">
    <name type="scientific">Heterostelium pallidum (strain ATCC 26659 / Pp 5 / PN500)</name>
    <name type="common">Cellular slime mold</name>
    <name type="synonym">Polysphondylium pallidum</name>
    <dbReference type="NCBI Taxonomy" id="670386"/>
    <lineage>
        <taxon>Eukaryota</taxon>
        <taxon>Amoebozoa</taxon>
        <taxon>Evosea</taxon>
        <taxon>Eumycetozoa</taxon>
        <taxon>Dictyostelia</taxon>
        <taxon>Acytosteliales</taxon>
        <taxon>Acytosteliaceae</taxon>
        <taxon>Heterostelium</taxon>
    </lineage>
</organism>
<keyword evidence="15" id="KW-0808">Transferase</keyword>
<evidence type="ECO:0000256" key="8">
    <source>
        <dbReference type="ARBA" id="ARBA00022989"/>
    </source>
</evidence>
<dbReference type="Proteomes" id="UP000001396">
    <property type="component" value="Unassembled WGS sequence"/>
</dbReference>
<dbReference type="InterPro" id="IPR055374">
    <property type="entry name" value="Ribophorin_II_3rd"/>
</dbReference>
<dbReference type="Pfam" id="PF23860">
    <property type="entry name" value="Ribophorin_II_3rd"/>
    <property type="match status" value="1"/>
</dbReference>
<dbReference type="EMBL" id="ADBJ01000025">
    <property type="protein sequence ID" value="EFA81631.1"/>
    <property type="molecule type" value="Genomic_DNA"/>
</dbReference>
<evidence type="ECO:0000256" key="1">
    <source>
        <dbReference type="ARBA" id="ARBA00002791"/>
    </source>
</evidence>
<dbReference type="OMA" id="QEHETIY"/>
<evidence type="ECO:0000256" key="10">
    <source>
        <dbReference type="RuleBase" id="RU366029"/>
    </source>
</evidence>
<name>D3BAP4_HETP5</name>
<feature type="transmembrane region" description="Helical" evidence="10">
    <location>
        <begin position="609"/>
        <end position="632"/>
    </location>
</feature>
<feature type="domain" description="Ribophorin II third" evidence="12">
    <location>
        <begin position="418"/>
        <end position="541"/>
    </location>
</feature>
<keyword evidence="5 10" id="KW-0812">Transmembrane</keyword>
<feature type="domain" description="Ribophorin II C-terminal" evidence="14">
    <location>
        <begin position="563"/>
        <end position="664"/>
    </location>
</feature>
<evidence type="ECO:0000256" key="7">
    <source>
        <dbReference type="ARBA" id="ARBA00022824"/>
    </source>
</evidence>
<evidence type="ECO:0000256" key="6">
    <source>
        <dbReference type="ARBA" id="ARBA00022729"/>
    </source>
</evidence>
<dbReference type="PANTHER" id="PTHR12640">
    <property type="entry name" value="RIBOPHORIN II"/>
    <property type="match status" value="1"/>
</dbReference>
<dbReference type="STRING" id="670386.D3BAP4"/>
<dbReference type="FunCoup" id="D3BAP4">
    <property type="interactions" value="467"/>
</dbReference>
<feature type="signal peptide" evidence="10">
    <location>
        <begin position="1"/>
        <end position="25"/>
    </location>
</feature>
<dbReference type="GO" id="GO:0008250">
    <property type="term" value="C:oligosaccharyltransferase complex"/>
    <property type="evidence" value="ECO:0007669"/>
    <property type="project" value="UniProtKB-UniRule"/>
</dbReference>
<keyword evidence="8 10" id="KW-1133">Transmembrane helix</keyword>
<evidence type="ECO:0000313" key="15">
    <source>
        <dbReference type="EMBL" id="EFA81631.1"/>
    </source>
</evidence>
<dbReference type="Pfam" id="PF05817">
    <property type="entry name" value="Ribophorin_II"/>
    <property type="match status" value="1"/>
</dbReference>
<feature type="chain" id="PRO_5019619287" description="Dolichyl-diphosphooligosaccharide--protein glycosyltransferase subunit 2" evidence="10">
    <location>
        <begin position="26"/>
        <end position="671"/>
    </location>
</feature>
<keyword evidence="7 10" id="KW-0256">Endoplasmic reticulum</keyword>
<gene>
    <name evidence="15" type="primary">swp1</name>
    <name evidence="15" type="ORF">PPL_05622</name>
</gene>
<keyword evidence="16" id="KW-1185">Reference proteome</keyword>
<evidence type="ECO:0000259" key="11">
    <source>
        <dbReference type="Pfam" id="PF05817"/>
    </source>
</evidence>
<comment type="caution">
    <text evidence="15">The sequence shown here is derived from an EMBL/GenBank/DDBJ whole genome shotgun (WGS) entry which is preliminary data.</text>
</comment>
<protein>
    <recommendedName>
        <fullName evidence="10">Dolichyl-diphosphooligosaccharide--protein glycosyltransferase subunit 2</fullName>
    </recommendedName>
    <alternativeName>
        <fullName evidence="10">Ribophorin-2</fullName>
    </alternativeName>
</protein>
<evidence type="ECO:0000259" key="12">
    <source>
        <dbReference type="Pfam" id="PF23860"/>
    </source>
</evidence>
<comment type="subcellular location">
    <subcellularLocation>
        <location evidence="2 10">Endoplasmic reticulum membrane</location>
        <topology evidence="2 10">Multi-pass membrane protein</topology>
    </subcellularLocation>
</comment>
<dbReference type="PANTHER" id="PTHR12640:SF0">
    <property type="entry name" value="DOLICHYL-DIPHOSPHOOLIGOSACCHARIDE--PROTEIN GLYCOSYLTRANSFERASE SUBUNIT 2"/>
    <property type="match status" value="1"/>
</dbReference>
<comment type="subunit">
    <text evidence="10">Component of the oligosaccharyltransferase (OST) complex.</text>
</comment>
<feature type="domain" description="Ribophorin II N-terminal" evidence="11">
    <location>
        <begin position="37"/>
        <end position="307"/>
    </location>
</feature>
<evidence type="ECO:0000313" key="16">
    <source>
        <dbReference type="Proteomes" id="UP000001396"/>
    </source>
</evidence>
<dbReference type="InterPro" id="IPR008814">
    <property type="entry name" value="Swp1"/>
</dbReference>
<dbReference type="GeneID" id="31361106"/>
<evidence type="ECO:0000259" key="14">
    <source>
        <dbReference type="Pfam" id="PF25147"/>
    </source>
</evidence>
<dbReference type="Pfam" id="PF25147">
    <property type="entry name" value="Ribophorin_II_C"/>
    <property type="match status" value="1"/>
</dbReference>
<dbReference type="Pfam" id="PF23861">
    <property type="entry name" value="Ribophorin_II_2nd"/>
    <property type="match status" value="1"/>
</dbReference>
<dbReference type="InterPro" id="IPR055375">
    <property type="entry name" value="Ribophorin_II_2nd"/>
</dbReference>
<sequence length="671" mass="72510">MYKQNSYGLMMVVLMVSLTIGMISAAKTAPSSLSSTLTASNIKSLSSMIESHRPSNGGLYDNDLKETFYAVGALTRLSQPIVKDSELCKQVRGLIEQRSNDIESVFYGVSILSEIKCLAANPVPLSLIENAVQKSLENGNINELAAAVNTVFLLLDAKSISYDVANLESAANRLVSLMDADGEFKLESGSDDASIINNGVAYFTMARLSHRLKSVAGISNLVDKVVSKLPSVVSSASDSASGFVWHDLATTSSIFRGIVALTSQSEKVANTITPLQIQRIGDYLLRFKSTASLQDAFNLVIGLKSCAKNSIGQPLSVVLNPTTFDSSASGKKLVTVQIHDIFDHPVATQVTVAKVALATARNTAVISNKELSDNQLDVSELKLGSYVADIKINPSEDNFHPFTVTRTITVSGAAAVRDFKLIVADNKEALANSKQIFTVESQNQLSLELPAAKTARIFFRVVSGDQPFVAQQVGVRFVSKVNPSIETVVQAVFSVDSYSYVINSRDLGKLLNFQSGAYAVDVLVGDSSIAPLNWQVGQLTLNFDQAATGTTRYPVHQPIDHRFRVPESRPPQVVSQTFTLLVLAPFVIFLIGLPVLGANLNRFPGGMGFIYTVAFIGCAALVGLLIVTYWFSLTMVVTLRYLGLLLIPTVFFGQKTLSHFAQDRVSKPKQL</sequence>
<evidence type="ECO:0000256" key="4">
    <source>
        <dbReference type="ARBA" id="ARBA00009038"/>
    </source>
</evidence>
<dbReference type="RefSeq" id="XP_020433748.1">
    <property type="nucleotide sequence ID" value="XM_020576499.1"/>
</dbReference>
<evidence type="ECO:0000256" key="2">
    <source>
        <dbReference type="ARBA" id="ARBA00004477"/>
    </source>
</evidence>
<dbReference type="GO" id="GO:0006487">
    <property type="term" value="P:protein N-linked glycosylation"/>
    <property type="evidence" value="ECO:0007669"/>
    <property type="project" value="UniProtKB-UniRule"/>
</dbReference>